<proteinExistence type="predicted"/>
<organism evidence="1 2">
    <name type="scientific">Xenorhabdus bovienii (strain SS-2004)</name>
    <name type="common">Xenorhabdus nematophila subsp. bovienii</name>
    <dbReference type="NCBI Taxonomy" id="406818"/>
    <lineage>
        <taxon>Bacteria</taxon>
        <taxon>Pseudomonadati</taxon>
        <taxon>Pseudomonadota</taxon>
        <taxon>Gammaproteobacteria</taxon>
        <taxon>Enterobacterales</taxon>
        <taxon>Morganellaceae</taxon>
        <taxon>Xenorhabdus</taxon>
    </lineage>
</organism>
<dbReference type="STRING" id="406818.XBJ1_2758"/>
<evidence type="ECO:0000313" key="2">
    <source>
        <dbReference type="Proteomes" id="UP000002045"/>
    </source>
</evidence>
<dbReference type="EMBL" id="FN667741">
    <property type="protein sequence ID" value="CBJ81882.1"/>
    <property type="molecule type" value="Genomic_DNA"/>
</dbReference>
<sequence length="118" mass="13738">MMLFAVTLNSISDVITPKIPNTRLSEAYSGRIIATRKARLMQFRENWQNICNPHFERALRLKRIVEEIQKTTKALIIAGSQTRDEKLRQCNTFMHRRMTAGQTCCINSLGRCWQHCRA</sequence>
<dbReference type="Proteomes" id="UP000002045">
    <property type="component" value="Chromosome"/>
</dbReference>
<dbReference type="RefSeq" id="WP_012989167.1">
    <property type="nucleotide sequence ID" value="NC_013892.1"/>
</dbReference>
<dbReference type="HOGENOM" id="CLU_2072233_0_0_6"/>
<dbReference type="AlphaFoldDB" id="D3V7S0"/>
<reference evidence="1" key="1">
    <citation type="journal article" date="2011" name="PLoS ONE">
        <title>The entomopathogenic bacterial endosymbionts xenorhabdus and photorhabdus: convergent lifestyles from divergent genomes.</title>
        <authorList>
            <person name="Chaston J.M."/>
            <person name="Suen G."/>
            <person name="Tucker S.L."/>
            <person name="Andersen A.W."/>
            <person name="Bhasin A."/>
            <person name="Bode E."/>
            <person name="Bode H.B."/>
            <person name="Brachmann A.O."/>
            <person name="Cowles C.E."/>
            <person name="Cowles K.N."/>
            <person name="Darby C."/>
            <person name="de Leon L."/>
            <person name="Drace K."/>
            <person name="Du Z."/>
            <person name="Givaudan A."/>
            <person name="Herbert Tran E.E."/>
            <person name="Jewell K.A."/>
            <person name="Knack J.J."/>
            <person name="Krasomil-Osterfeld K.C."/>
            <person name="Kukor R."/>
            <person name="Lanois A."/>
            <person name="Latreille P."/>
            <person name="Leimgruber N.K."/>
            <person name="Lipke C.M."/>
            <person name="Liu R."/>
            <person name="Lu X."/>
            <person name="Martens E.C."/>
            <person name="Marri P.R."/>
            <person name="Medigue C."/>
            <person name="Menard M.L."/>
            <person name="Miller N.M."/>
            <person name="Morales-Soto N."/>
            <person name="Norton S."/>
            <person name="Ogier J.C."/>
            <person name="Orchard S.S."/>
            <person name="Park D."/>
            <person name="Park Y."/>
            <person name="Qurollo B.A."/>
            <person name="Sugar D.R."/>
            <person name="Richards G.R."/>
            <person name="Rouy Z."/>
            <person name="Slominski B."/>
            <person name="Slominski K."/>
            <person name="Snyder H."/>
            <person name="Tjaden B.C."/>
            <person name="van der Hoeven R."/>
            <person name="Welch R.D."/>
            <person name="Wheeler C."/>
            <person name="Xiang B."/>
            <person name="Barbazuk B."/>
            <person name="Gaudriault S."/>
            <person name="Goodner B."/>
            <person name="Slater S.C."/>
            <person name="Forst S."/>
            <person name="Goldman B.S."/>
            <person name="Goodrich-Blair H."/>
        </authorList>
    </citation>
    <scope>NUCLEOTIDE SEQUENCE [LARGE SCALE GENOMIC DNA]</scope>
    <source>
        <strain evidence="1">SS-2004</strain>
    </source>
</reference>
<evidence type="ECO:0000313" key="1">
    <source>
        <dbReference type="EMBL" id="CBJ81882.1"/>
    </source>
</evidence>
<gene>
    <name evidence="1" type="ordered locus">XBJ1_2758</name>
</gene>
<name>D3V7S0_XENBS</name>
<dbReference type="KEGG" id="xbo:XBJ1_2758"/>
<accession>D3V7S0</accession>
<protein>
    <submittedName>
        <fullName evidence="1">Uncharacterized protein</fullName>
    </submittedName>
</protein>